<keyword evidence="2" id="KW-0732">Signal</keyword>
<organism evidence="3 4">
    <name type="scientific">Alsobacter metallidurans</name>
    <dbReference type="NCBI Taxonomy" id="340221"/>
    <lineage>
        <taxon>Bacteria</taxon>
        <taxon>Pseudomonadati</taxon>
        <taxon>Pseudomonadota</taxon>
        <taxon>Alphaproteobacteria</taxon>
        <taxon>Hyphomicrobiales</taxon>
        <taxon>Alsobacteraceae</taxon>
        <taxon>Alsobacter</taxon>
    </lineage>
</organism>
<dbReference type="AlphaFoldDB" id="A0A917MI67"/>
<feature type="chain" id="PRO_5036903408" evidence="2">
    <location>
        <begin position="26"/>
        <end position="134"/>
    </location>
</feature>
<keyword evidence="4" id="KW-1185">Reference proteome</keyword>
<proteinExistence type="predicted"/>
<feature type="compositionally biased region" description="Basic and acidic residues" evidence="1">
    <location>
        <begin position="100"/>
        <end position="122"/>
    </location>
</feature>
<sequence length="134" mass="14170">MLRRASHLCLALAAFGFQHCPPASAQGLGPVPGAIVLAQAKPGTAHDCTRLTEPLALRDCLDRAEDQRLQPTSEQPVAPGRIPDALLKAAGPESGRPSQAHREKTQDGAHAGARRDGVRVDQVKSPLRPLSEPP</sequence>
<dbReference type="EMBL" id="BMES01000002">
    <property type="protein sequence ID" value="GGH19299.1"/>
    <property type="molecule type" value="Genomic_DNA"/>
</dbReference>
<feature type="region of interest" description="Disordered" evidence="1">
    <location>
        <begin position="66"/>
        <end position="134"/>
    </location>
</feature>
<reference evidence="3" key="1">
    <citation type="journal article" date="2014" name="Int. J. Syst. Evol. Microbiol.">
        <title>Complete genome sequence of Corynebacterium casei LMG S-19264T (=DSM 44701T), isolated from a smear-ripened cheese.</title>
        <authorList>
            <consortium name="US DOE Joint Genome Institute (JGI-PGF)"/>
            <person name="Walter F."/>
            <person name="Albersmeier A."/>
            <person name="Kalinowski J."/>
            <person name="Ruckert C."/>
        </authorList>
    </citation>
    <scope>NUCLEOTIDE SEQUENCE</scope>
    <source>
        <strain evidence="3">CGMCC 1.12214</strain>
    </source>
</reference>
<evidence type="ECO:0000256" key="1">
    <source>
        <dbReference type="SAM" id="MobiDB-lite"/>
    </source>
</evidence>
<feature type="signal peptide" evidence="2">
    <location>
        <begin position="1"/>
        <end position="25"/>
    </location>
</feature>
<accession>A0A917MI67</accession>
<evidence type="ECO:0000313" key="3">
    <source>
        <dbReference type="EMBL" id="GGH19299.1"/>
    </source>
</evidence>
<dbReference type="RefSeq" id="WP_188517829.1">
    <property type="nucleotide sequence ID" value="NZ_BMES01000002.1"/>
</dbReference>
<reference evidence="3" key="2">
    <citation type="submission" date="2020-09" db="EMBL/GenBank/DDBJ databases">
        <authorList>
            <person name="Sun Q."/>
            <person name="Zhou Y."/>
        </authorList>
    </citation>
    <scope>NUCLEOTIDE SEQUENCE</scope>
    <source>
        <strain evidence="3">CGMCC 1.12214</strain>
    </source>
</reference>
<evidence type="ECO:0000313" key="4">
    <source>
        <dbReference type="Proteomes" id="UP000603912"/>
    </source>
</evidence>
<comment type="caution">
    <text evidence="3">The sequence shown here is derived from an EMBL/GenBank/DDBJ whole genome shotgun (WGS) entry which is preliminary data.</text>
</comment>
<gene>
    <name evidence="3" type="ORF">GCM10007036_22090</name>
</gene>
<dbReference type="Proteomes" id="UP000603912">
    <property type="component" value="Unassembled WGS sequence"/>
</dbReference>
<protein>
    <submittedName>
        <fullName evidence="3">Uncharacterized protein</fullName>
    </submittedName>
</protein>
<name>A0A917MI67_9HYPH</name>
<evidence type="ECO:0000256" key="2">
    <source>
        <dbReference type="SAM" id="SignalP"/>
    </source>
</evidence>